<dbReference type="KEGG" id="arf:AR1Y2_0458"/>
<dbReference type="InterPro" id="IPR050624">
    <property type="entry name" value="HTH-type_Tx_Regulator"/>
</dbReference>
<evidence type="ECO:0000313" key="5">
    <source>
        <dbReference type="Proteomes" id="UP000298653"/>
    </source>
</evidence>
<dbReference type="OrthoDB" id="9812484at2"/>
<dbReference type="InterPro" id="IPR001647">
    <property type="entry name" value="HTH_TetR"/>
</dbReference>
<organism evidence="4 5">
    <name type="scientific">Anaerostipes rhamnosivorans</name>
    <dbReference type="NCBI Taxonomy" id="1229621"/>
    <lineage>
        <taxon>Bacteria</taxon>
        <taxon>Bacillati</taxon>
        <taxon>Bacillota</taxon>
        <taxon>Clostridia</taxon>
        <taxon>Lachnospirales</taxon>
        <taxon>Lachnospiraceae</taxon>
        <taxon>Anaerostipes</taxon>
    </lineage>
</organism>
<dbReference type="Proteomes" id="UP000298653">
    <property type="component" value="Chromosome"/>
</dbReference>
<feature type="DNA-binding region" description="H-T-H motif" evidence="2">
    <location>
        <begin position="32"/>
        <end position="51"/>
    </location>
</feature>
<dbReference type="AlphaFoldDB" id="A0A4P8I8T1"/>
<dbReference type="PRINTS" id="PR00455">
    <property type="entry name" value="HTHTETR"/>
</dbReference>
<reference evidence="4 5" key="1">
    <citation type="submission" date="2019-05" db="EMBL/GenBank/DDBJ databases">
        <title>Complete genome sequencing of Anaerostipes rhamnosivorans.</title>
        <authorList>
            <person name="Bui T.P.N."/>
            <person name="de Vos W.M."/>
        </authorList>
    </citation>
    <scope>NUCLEOTIDE SEQUENCE [LARGE SCALE GENOMIC DNA]</scope>
    <source>
        <strain evidence="4 5">1y2</strain>
    </source>
</reference>
<evidence type="ECO:0000256" key="1">
    <source>
        <dbReference type="ARBA" id="ARBA00023125"/>
    </source>
</evidence>
<proteinExistence type="predicted"/>
<evidence type="ECO:0000259" key="3">
    <source>
        <dbReference type="PROSITE" id="PS50977"/>
    </source>
</evidence>
<dbReference type="PROSITE" id="PS01081">
    <property type="entry name" value="HTH_TETR_1"/>
    <property type="match status" value="1"/>
</dbReference>
<dbReference type="EMBL" id="CP040058">
    <property type="protein sequence ID" value="QCP33912.1"/>
    <property type="molecule type" value="Genomic_DNA"/>
</dbReference>
<keyword evidence="5" id="KW-1185">Reference proteome</keyword>
<keyword evidence="1 2" id="KW-0238">DNA-binding</keyword>
<dbReference type="PANTHER" id="PTHR43479:SF11">
    <property type="entry name" value="ACREF_ENVCD OPERON REPRESSOR-RELATED"/>
    <property type="match status" value="1"/>
</dbReference>
<sequence length="199" mass="23316">MSKVEENKKRKKTALLDTAYHLFTQNGYQKTSISDIVSQAGVAKGTFYLYFKDKTDIRYKLIAHRAGLIFKKAYRDLEKANIRLFEDKIVFLADNIIDQLYKNPTLLKLISKHLGWGIFKNAMNEPMEGDHENIYEVYMNLMKESGREFEEPETMIYLIVELISASCYNAILFEQPVTLEQLKPFLYKTIRSIIKNHEK</sequence>
<dbReference type="InterPro" id="IPR023772">
    <property type="entry name" value="DNA-bd_HTH_TetR-type_CS"/>
</dbReference>
<dbReference type="PROSITE" id="PS50977">
    <property type="entry name" value="HTH_TETR_2"/>
    <property type="match status" value="1"/>
</dbReference>
<protein>
    <submittedName>
        <fullName evidence="4">Transcriptional regulator, TetR family</fullName>
    </submittedName>
</protein>
<name>A0A4P8I8T1_9FIRM</name>
<dbReference type="PANTHER" id="PTHR43479">
    <property type="entry name" value="ACREF/ENVCD OPERON REPRESSOR-RELATED"/>
    <property type="match status" value="1"/>
</dbReference>
<gene>
    <name evidence="4" type="ORF">AR1Y2_0458</name>
</gene>
<dbReference type="Gene3D" id="1.10.357.10">
    <property type="entry name" value="Tetracycline Repressor, domain 2"/>
    <property type="match status" value="1"/>
</dbReference>
<dbReference type="SUPFAM" id="SSF46689">
    <property type="entry name" value="Homeodomain-like"/>
    <property type="match status" value="1"/>
</dbReference>
<dbReference type="RefSeq" id="WP_137327517.1">
    <property type="nucleotide sequence ID" value="NZ_CP040058.1"/>
</dbReference>
<accession>A0A4P8I8T1</accession>
<dbReference type="InterPro" id="IPR009057">
    <property type="entry name" value="Homeodomain-like_sf"/>
</dbReference>
<feature type="domain" description="HTH tetR-type" evidence="3">
    <location>
        <begin position="9"/>
        <end position="69"/>
    </location>
</feature>
<evidence type="ECO:0000256" key="2">
    <source>
        <dbReference type="PROSITE-ProRule" id="PRU00335"/>
    </source>
</evidence>
<dbReference type="GO" id="GO:0003677">
    <property type="term" value="F:DNA binding"/>
    <property type="evidence" value="ECO:0007669"/>
    <property type="project" value="UniProtKB-UniRule"/>
</dbReference>
<evidence type="ECO:0000313" key="4">
    <source>
        <dbReference type="EMBL" id="QCP33912.1"/>
    </source>
</evidence>
<dbReference type="Pfam" id="PF00440">
    <property type="entry name" value="TetR_N"/>
    <property type="match status" value="1"/>
</dbReference>